<protein>
    <submittedName>
        <fullName evidence="1">O-fucosyltransferase</fullName>
    </submittedName>
</protein>
<gene>
    <name evidence="1" type="ORF">OWV82_023542</name>
</gene>
<organism evidence="1 2">
    <name type="scientific">Melia azedarach</name>
    <name type="common">Chinaberry tree</name>
    <dbReference type="NCBI Taxonomy" id="155640"/>
    <lineage>
        <taxon>Eukaryota</taxon>
        <taxon>Viridiplantae</taxon>
        <taxon>Streptophyta</taxon>
        <taxon>Embryophyta</taxon>
        <taxon>Tracheophyta</taxon>
        <taxon>Spermatophyta</taxon>
        <taxon>Magnoliopsida</taxon>
        <taxon>eudicotyledons</taxon>
        <taxon>Gunneridae</taxon>
        <taxon>Pentapetalae</taxon>
        <taxon>rosids</taxon>
        <taxon>malvids</taxon>
        <taxon>Sapindales</taxon>
        <taxon>Meliaceae</taxon>
        <taxon>Melia</taxon>
    </lineage>
</organism>
<sequence>MIKQWPSRNPLPESHKVQGMKEYQIRYLENVPASDPSIGRRTSGGDYNWNSKVVMLHGLKSDSGKFSSYKGAYVGKKHMWFRKHVRSIACMFVLAGFFFLLDSLMVSIFDSINLQTSSTSKISRLKAMKDETVAYINTEKPPVEMYGPLLSLASAALTEKEFKQETSNFWKEPYRQASLWKPCADRRTPNLGKRDKSNGYIMVSANGGLNQQRVAICNAVAVASLLNATLVLPRFLYSNVWKDPSQFGDIYQEEYFVNMLKHEVNIVKELPPHLESIDIEAMGSLITDADILKEAKPIDYIRKVLPILERNRIVHFLGFGNRLGFDPLPSELQRLRCKCNFHALKFVPKIQEAGSLLVRRIREYDFARSLLDKQLLGNFLPNFPSKNREVAGPYRYLALHLRFEEDMVAYSQCDFRGGEDERRELQAYREIHFPLLIERLKNSKTISPEQLRKLGRCPLTPEEAALLLSALGFNRGTYIYLAGSQIYGGKSRMQPFTSLYPNLVTKETLLTRSELEPFKNFSSQLAALDFIACATADVFAMTDSGSQLSSLVSGFRTYYGNGHAPTLRPNKKRLAAILSQNSTIGWNDFEDRVRKMIEEGQRVRVRGFGRSIYRQPRCTACMCRSY</sequence>
<evidence type="ECO:0000313" key="1">
    <source>
        <dbReference type="EMBL" id="KAJ4703674.1"/>
    </source>
</evidence>
<keyword evidence="2" id="KW-1185">Reference proteome</keyword>
<evidence type="ECO:0000313" key="2">
    <source>
        <dbReference type="Proteomes" id="UP001164539"/>
    </source>
</evidence>
<dbReference type="Proteomes" id="UP001164539">
    <property type="component" value="Chromosome 13"/>
</dbReference>
<dbReference type="EMBL" id="CM051406">
    <property type="protein sequence ID" value="KAJ4703674.1"/>
    <property type="molecule type" value="Genomic_DNA"/>
</dbReference>
<comment type="caution">
    <text evidence="1">The sequence shown here is derived from an EMBL/GenBank/DDBJ whole genome shotgun (WGS) entry which is preliminary data.</text>
</comment>
<reference evidence="1 2" key="1">
    <citation type="journal article" date="2023" name="Science">
        <title>Complex scaffold remodeling in plant triterpene biosynthesis.</title>
        <authorList>
            <person name="De La Pena R."/>
            <person name="Hodgson H."/>
            <person name="Liu J.C."/>
            <person name="Stephenson M.J."/>
            <person name="Martin A.C."/>
            <person name="Owen C."/>
            <person name="Harkess A."/>
            <person name="Leebens-Mack J."/>
            <person name="Jimenez L.E."/>
            <person name="Osbourn A."/>
            <person name="Sattely E.S."/>
        </authorList>
    </citation>
    <scope>NUCLEOTIDE SEQUENCE [LARGE SCALE GENOMIC DNA]</scope>
    <source>
        <strain evidence="2">cv. JPN11</strain>
        <tissue evidence="1">Leaf</tissue>
    </source>
</reference>
<name>A0ACC1WXC1_MELAZ</name>
<proteinExistence type="predicted"/>
<accession>A0ACC1WXC1</accession>